<name>A0A0J6F3R8_COCPO</name>
<evidence type="ECO:0000256" key="3">
    <source>
        <dbReference type="SAM" id="SignalP"/>
    </source>
</evidence>
<dbReference type="Pfam" id="PF23865">
    <property type="entry name" value="DUF7223"/>
    <property type="match status" value="1"/>
</dbReference>
<dbReference type="Pfam" id="PF22974">
    <property type="entry name" value="DUF7029"/>
    <property type="match status" value="1"/>
</dbReference>
<proteinExistence type="predicted"/>
<evidence type="ECO:0000256" key="2">
    <source>
        <dbReference type="SAM" id="Phobius"/>
    </source>
</evidence>
<dbReference type="AlphaFoldDB" id="A0A0J6F3R8"/>
<evidence type="ECO:0000313" key="6">
    <source>
        <dbReference type="EMBL" id="KMM64778.1"/>
    </source>
</evidence>
<feature type="domain" description="DUF7223" evidence="5">
    <location>
        <begin position="313"/>
        <end position="472"/>
    </location>
</feature>
<evidence type="ECO:0000259" key="4">
    <source>
        <dbReference type="Pfam" id="PF22974"/>
    </source>
</evidence>
<dbReference type="InterPro" id="IPR055647">
    <property type="entry name" value="DUF7223"/>
</dbReference>
<keyword evidence="2" id="KW-1133">Transmembrane helix</keyword>
<evidence type="ECO:0008006" key="8">
    <source>
        <dbReference type="Google" id="ProtNLM"/>
    </source>
</evidence>
<reference evidence="7" key="2">
    <citation type="journal article" date="2009" name="Genome Res.">
        <title>Comparative genomic analyses of the human fungal pathogens Coccidioides and their relatives.</title>
        <authorList>
            <person name="Sharpton T.J."/>
            <person name="Stajich J.E."/>
            <person name="Rounsley S.D."/>
            <person name="Gardner M.J."/>
            <person name="Wortman J.R."/>
            <person name="Jordar V.S."/>
            <person name="Maiti R."/>
            <person name="Kodira C.D."/>
            <person name="Neafsey D.E."/>
            <person name="Zeng Q."/>
            <person name="Hung C.-Y."/>
            <person name="McMahan C."/>
            <person name="Muszewska A."/>
            <person name="Grynberg M."/>
            <person name="Mandel M.A."/>
            <person name="Kellner E.M."/>
            <person name="Barker B.M."/>
            <person name="Galgiani J.N."/>
            <person name="Orbach M.J."/>
            <person name="Kirkland T.N."/>
            <person name="Cole G.T."/>
            <person name="Henn M.R."/>
            <person name="Birren B.W."/>
            <person name="Taylor J.W."/>
        </authorList>
    </citation>
    <scope>NUCLEOTIDE SEQUENCE [LARGE SCALE GENOMIC DNA]</scope>
    <source>
        <strain evidence="7">RMSCC 3488</strain>
    </source>
</reference>
<sequence length="588" mass="64421">MKTAPFSLVVCLAPLHAIAVASSFKPSVRELDSLAFPPARQLYPAVNPTALIQRNSELRLLKRETSFDYVEDSGPLAARSDSTVFTTTLNVKGKRPILSLEDLESDIRQIRCFPSKIELEFLSAGRLDEVSKELSAAGIFIVVTSHSECNNEDERAPHMVIEVGIERQEKRITLWKTNTDWKEVFTSTEVQFARQPSNQVSRRSHQNLKRQDEPSRTHTMSFPSAPTSSDLPPNTSDELDMRLNDRVILPPETPVTGLFVPEGVTLKCKRCTLQGNAELSQGSFRLEEIDGPEDVIPAAVDFFREGSIELDVNGLSSHIELAVVLENEEPIEFSIPLPTIPLSPFAIPGLVTFGVFVRPQITASLQFDKDIEFSYGFNASVPDDSKFTLNIGNLGNSTVTGFPNTTFQALPFQSEEDIDSISFSLAFNPEILLGVHSLVGSTTGGIGMFFNLPEIAVNASKMNNVDRNCNPKRQTHEEDEVVGNFTNIIPSVELSFGPIAELEVNLGSFDPAYETQVAIASASFPLPTTCLAYDQETKSYGDPVKVVRGRNSQGAENAAGRLNTSTMSTSVILPAMLASVVFVFGVLL</sequence>
<evidence type="ECO:0000313" key="7">
    <source>
        <dbReference type="Proteomes" id="UP000054567"/>
    </source>
</evidence>
<feature type="transmembrane region" description="Helical" evidence="2">
    <location>
        <begin position="567"/>
        <end position="587"/>
    </location>
</feature>
<evidence type="ECO:0000259" key="5">
    <source>
        <dbReference type="Pfam" id="PF23865"/>
    </source>
</evidence>
<gene>
    <name evidence="6" type="ORF">CPAG_01130</name>
</gene>
<dbReference type="Proteomes" id="UP000054567">
    <property type="component" value="Unassembled WGS sequence"/>
</dbReference>
<dbReference type="OrthoDB" id="5382170at2759"/>
<dbReference type="InterPro" id="IPR054293">
    <property type="entry name" value="DUF7029"/>
</dbReference>
<feature type="region of interest" description="Disordered" evidence="1">
    <location>
        <begin position="193"/>
        <end position="237"/>
    </location>
</feature>
<protein>
    <recommendedName>
        <fullName evidence="8">GPI anchored protein</fullName>
    </recommendedName>
</protein>
<accession>A0A0J6F3R8</accession>
<keyword evidence="3" id="KW-0732">Signal</keyword>
<feature type="chain" id="PRO_5005270716" description="GPI anchored protein" evidence="3">
    <location>
        <begin position="24"/>
        <end position="588"/>
    </location>
</feature>
<feature type="compositionally biased region" description="Polar residues" evidence="1">
    <location>
        <begin position="217"/>
        <end position="236"/>
    </location>
</feature>
<feature type="domain" description="DUF7029" evidence="4">
    <location>
        <begin position="91"/>
        <end position="188"/>
    </location>
</feature>
<dbReference type="EMBL" id="DS268109">
    <property type="protein sequence ID" value="KMM64778.1"/>
    <property type="molecule type" value="Genomic_DNA"/>
</dbReference>
<dbReference type="VEuPathDB" id="FungiDB:CPAG_01130"/>
<keyword evidence="2" id="KW-0472">Membrane</keyword>
<evidence type="ECO:0000256" key="1">
    <source>
        <dbReference type="SAM" id="MobiDB-lite"/>
    </source>
</evidence>
<keyword evidence="2" id="KW-0812">Transmembrane</keyword>
<reference evidence="7" key="3">
    <citation type="journal article" date="2010" name="Genome Res.">
        <title>Population genomic sequencing of Coccidioides fungi reveals recent hybridization and transposon control.</title>
        <authorList>
            <person name="Neafsey D.E."/>
            <person name="Barker B.M."/>
            <person name="Sharpton T.J."/>
            <person name="Stajich J.E."/>
            <person name="Park D.J."/>
            <person name="Whiston E."/>
            <person name="Hung C.-Y."/>
            <person name="McMahan C."/>
            <person name="White J."/>
            <person name="Sykes S."/>
            <person name="Heiman D."/>
            <person name="Young S."/>
            <person name="Zeng Q."/>
            <person name="Abouelleil A."/>
            <person name="Aftuck L."/>
            <person name="Bessette D."/>
            <person name="Brown A."/>
            <person name="FitzGerald M."/>
            <person name="Lui A."/>
            <person name="Macdonald J.P."/>
            <person name="Priest M."/>
            <person name="Orbach M.J."/>
            <person name="Galgiani J.N."/>
            <person name="Kirkland T.N."/>
            <person name="Cole G.T."/>
            <person name="Birren B.W."/>
            <person name="Henn M.R."/>
            <person name="Taylor J.W."/>
            <person name="Rounsley S.D."/>
        </authorList>
    </citation>
    <scope>NUCLEOTIDE SEQUENCE [LARGE SCALE GENOMIC DNA]</scope>
    <source>
        <strain evidence="7">RMSCC 3488</strain>
    </source>
</reference>
<organism evidence="6 7">
    <name type="scientific">Coccidioides posadasii RMSCC 3488</name>
    <dbReference type="NCBI Taxonomy" id="454284"/>
    <lineage>
        <taxon>Eukaryota</taxon>
        <taxon>Fungi</taxon>
        <taxon>Dikarya</taxon>
        <taxon>Ascomycota</taxon>
        <taxon>Pezizomycotina</taxon>
        <taxon>Eurotiomycetes</taxon>
        <taxon>Eurotiomycetidae</taxon>
        <taxon>Onygenales</taxon>
        <taxon>Onygenaceae</taxon>
        <taxon>Coccidioides</taxon>
    </lineage>
</organism>
<reference evidence="6 7" key="1">
    <citation type="submission" date="2007-06" db="EMBL/GenBank/DDBJ databases">
        <title>The Genome Sequence of Coccidioides posadasii RMSCC_3488.</title>
        <authorList>
            <consortium name="Coccidioides Genome Resources Consortium"/>
            <consortium name="The Broad Institute Genome Sequencing Platform"/>
            <person name="Henn M.R."/>
            <person name="Sykes S."/>
            <person name="Young S."/>
            <person name="Jaffe D."/>
            <person name="Berlin A."/>
            <person name="Alvarez P."/>
            <person name="Butler J."/>
            <person name="Gnerre S."/>
            <person name="Grabherr M."/>
            <person name="Mauceli E."/>
            <person name="Brockman W."/>
            <person name="Kodira C."/>
            <person name="Alvarado L."/>
            <person name="Zeng Q."/>
            <person name="Crawford M."/>
            <person name="Antoine C."/>
            <person name="Devon K."/>
            <person name="Galgiani J."/>
            <person name="Orsborn K."/>
            <person name="Lewis M.L."/>
            <person name="Nusbaum C."/>
            <person name="Galagan J."/>
            <person name="Birren B."/>
        </authorList>
    </citation>
    <scope>NUCLEOTIDE SEQUENCE [LARGE SCALE GENOMIC DNA]</scope>
    <source>
        <strain evidence="6 7">RMSCC 3488</strain>
    </source>
</reference>
<feature type="signal peptide" evidence="3">
    <location>
        <begin position="1"/>
        <end position="23"/>
    </location>
</feature>